<dbReference type="Proteomes" id="UP001162156">
    <property type="component" value="Unassembled WGS sequence"/>
</dbReference>
<gene>
    <name evidence="1" type="ORF">NQ314_002348</name>
</gene>
<dbReference type="EMBL" id="JANEYF010000726">
    <property type="protein sequence ID" value="KAJ8968332.1"/>
    <property type="molecule type" value="Genomic_DNA"/>
</dbReference>
<evidence type="ECO:0000313" key="1">
    <source>
        <dbReference type="EMBL" id="KAJ8968332.1"/>
    </source>
</evidence>
<protein>
    <submittedName>
        <fullName evidence="1">Uncharacterized protein</fullName>
    </submittedName>
</protein>
<evidence type="ECO:0000313" key="2">
    <source>
        <dbReference type="Proteomes" id="UP001162156"/>
    </source>
</evidence>
<keyword evidence="2" id="KW-1185">Reference proteome</keyword>
<name>A0AAV8ZPN8_9CUCU</name>
<dbReference type="AlphaFoldDB" id="A0AAV8ZPN8"/>
<comment type="caution">
    <text evidence="1">The sequence shown here is derived from an EMBL/GenBank/DDBJ whole genome shotgun (WGS) entry which is preliminary data.</text>
</comment>
<proteinExistence type="predicted"/>
<sequence length="74" mass="8104">MVVSLASSVENMKKVEVVTPHLARYNSEGFVTFNEKGEVGKLCTENINNTLPANQTYAILHAVASSLCKTLTYQ</sequence>
<reference evidence="1" key="1">
    <citation type="journal article" date="2023" name="Insect Mol. Biol.">
        <title>Genome sequencing provides insights into the evolution of gene families encoding plant cell wall-degrading enzymes in longhorned beetles.</title>
        <authorList>
            <person name="Shin N.R."/>
            <person name="Okamura Y."/>
            <person name="Kirsch R."/>
            <person name="Pauchet Y."/>
        </authorList>
    </citation>
    <scope>NUCLEOTIDE SEQUENCE</scope>
    <source>
        <strain evidence="1">RBIC_L_NR</strain>
    </source>
</reference>
<organism evidence="1 2">
    <name type="scientific">Rhamnusium bicolor</name>
    <dbReference type="NCBI Taxonomy" id="1586634"/>
    <lineage>
        <taxon>Eukaryota</taxon>
        <taxon>Metazoa</taxon>
        <taxon>Ecdysozoa</taxon>
        <taxon>Arthropoda</taxon>
        <taxon>Hexapoda</taxon>
        <taxon>Insecta</taxon>
        <taxon>Pterygota</taxon>
        <taxon>Neoptera</taxon>
        <taxon>Endopterygota</taxon>
        <taxon>Coleoptera</taxon>
        <taxon>Polyphaga</taxon>
        <taxon>Cucujiformia</taxon>
        <taxon>Chrysomeloidea</taxon>
        <taxon>Cerambycidae</taxon>
        <taxon>Lepturinae</taxon>
        <taxon>Rhagiini</taxon>
        <taxon>Rhamnusium</taxon>
    </lineage>
</organism>
<accession>A0AAV8ZPN8</accession>